<sequence>MKSWQRICLALLPLTLGLGGYWLYWRAQANDFAQLVESVAGERPALSGFPYSLRAELPGLALARGDDARIRVAGSRAEVSTGPFRSAVSVTAVESAEVEAALTGFPDARMTLSAPLALASLRAGPVIERLSVVAEKARAATPLLGQVGVTDLEFHFRETPTAAPAAGPTGPGQAEARLSGLFRFGDDVALRLLLPVTIAADAPLSSLRGWQDGGTIEIDGGLLTGADEAPLAGFDATAAPLPGGSIALSGTFTTDCPLTLRWLVGGDARPAEEFRRRNPAQFSLSGTLREPVLTERPTPSGGLARSREPPCPDLRR</sequence>
<dbReference type="AlphaFoldDB" id="A0A219B2H7"/>
<dbReference type="OrthoDB" id="7593495at2"/>
<dbReference type="EMBL" id="NFZT01000001">
    <property type="protein sequence ID" value="OWV32550.1"/>
    <property type="molecule type" value="Genomic_DNA"/>
</dbReference>
<feature type="compositionally biased region" description="Basic and acidic residues" evidence="1">
    <location>
        <begin position="305"/>
        <end position="316"/>
    </location>
</feature>
<evidence type="ECO:0000313" key="3">
    <source>
        <dbReference type="Proteomes" id="UP000198462"/>
    </source>
</evidence>
<keyword evidence="3" id="KW-1185">Reference proteome</keyword>
<accession>A0A219B2H7</accession>
<dbReference type="Proteomes" id="UP000198462">
    <property type="component" value="Unassembled WGS sequence"/>
</dbReference>
<dbReference type="RefSeq" id="WP_088711347.1">
    <property type="nucleotide sequence ID" value="NZ_NFZT01000001.1"/>
</dbReference>
<evidence type="ECO:0008006" key="4">
    <source>
        <dbReference type="Google" id="ProtNLM"/>
    </source>
</evidence>
<evidence type="ECO:0000256" key="1">
    <source>
        <dbReference type="SAM" id="MobiDB-lite"/>
    </source>
</evidence>
<organism evidence="2 3">
    <name type="scientific">Pacificimonas flava</name>
    <dbReference type="NCBI Taxonomy" id="1234595"/>
    <lineage>
        <taxon>Bacteria</taxon>
        <taxon>Pseudomonadati</taxon>
        <taxon>Pseudomonadota</taxon>
        <taxon>Alphaproteobacteria</taxon>
        <taxon>Sphingomonadales</taxon>
        <taxon>Sphingosinicellaceae</taxon>
        <taxon>Pacificimonas</taxon>
    </lineage>
</organism>
<reference evidence="3" key="1">
    <citation type="submission" date="2017-05" db="EMBL/GenBank/DDBJ databases">
        <authorList>
            <person name="Lin X."/>
        </authorList>
    </citation>
    <scope>NUCLEOTIDE SEQUENCE [LARGE SCALE GENOMIC DNA]</scope>
    <source>
        <strain evidence="3">JLT2012</strain>
    </source>
</reference>
<feature type="region of interest" description="Disordered" evidence="1">
    <location>
        <begin position="277"/>
        <end position="316"/>
    </location>
</feature>
<protein>
    <recommendedName>
        <fullName evidence="4">DUF2125 domain-containing protein</fullName>
    </recommendedName>
</protein>
<proteinExistence type="predicted"/>
<comment type="caution">
    <text evidence="2">The sequence shown here is derived from an EMBL/GenBank/DDBJ whole genome shotgun (WGS) entry which is preliminary data.</text>
</comment>
<gene>
    <name evidence="2" type="ORF">B5C34_03195</name>
</gene>
<name>A0A219B2H7_9SPHN</name>
<evidence type="ECO:0000313" key="2">
    <source>
        <dbReference type="EMBL" id="OWV32550.1"/>
    </source>
</evidence>